<evidence type="ECO:0000256" key="4">
    <source>
        <dbReference type="ARBA" id="ARBA00022679"/>
    </source>
</evidence>
<evidence type="ECO:0000256" key="8">
    <source>
        <dbReference type="SAM" id="MobiDB-lite"/>
    </source>
</evidence>
<gene>
    <name evidence="11" type="ORF">CROQUDRAFT_58104</name>
</gene>
<keyword evidence="4" id="KW-0808">Transferase</keyword>
<name>A0A9P6NVW2_9BASI</name>
<evidence type="ECO:0000256" key="6">
    <source>
        <dbReference type="ARBA" id="ARBA00022989"/>
    </source>
</evidence>
<evidence type="ECO:0000256" key="1">
    <source>
        <dbReference type="ARBA" id="ARBA00004141"/>
    </source>
</evidence>
<proteinExistence type="inferred from homology"/>
<dbReference type="PANTHER" id="PTHR31595">
    <property type="entry name" value="LONG-CHAIN-ALCOHOL O-FATTY-ACYLTRANSFERASE 3-RELATED"/>
    <property type="match status" value="1"/>
</dbReference>
<evidence type="ECO:0000256" key="3">
    <source>
        <dbReference type="ARBA" id="ARBA00007282"/>
    </source>
</evidence>
<comment type="subcellular location">
    <subcellularLocation>
        <location evidence="1">Membrane</location>
        <topology evidence="1">Multi-pass membrane protein</topology>
    </subcellularLocation>
</comment>
<feature type="domain" description="Wax synthase" evidence="10">
    <location>
        <begin position="318"/>
        <end position="405"/>
    </location>
</feature>
<evidence type="ECO:0000256" key="9">
    <source>
        <dbReference type="SAM" id="Phobius"/>
    </source>
</evidence>
<comment type="pathway">
    <text evidence="2">Secondary metabolite biosynthesis.</text>
</comment>
<evidence type="ECO:0000256" key="7">
    <source>
        <dbReference type="ARBA" id="ARBA00023136"/>
    </source>
</evidence>
<comment type="similarity">
    <text evidence="3">Belongs to the wax synthase family.</text>
</comment>
<sequence>MSTLLQSRIFSYAFIAVWLVQAAWLHPYYEPNETYRTWRLAIAPLIIYLALTTQSTRLLQPLEDFMIINYSVVAIPTFHIVCSVIQYAFHRGPVLKSDGGRKQKSEPVFQTVSKPTKSESANPTCSDSTQVVKNSQKFKSSSKATIAGKLAKVKASKLTTSDWAIRDKGGNPPSWAELTKWSLGLALSPRCLEYTWAPPASVLSRGPRKSVTWFVLEEVVRLINHQIFLIFCGIFALPATQHPSGVHGYLTEVYGIPDSAGLRYISPYLLMGTYGAIALHALSLIGSFWNLVEVVWFTLASRLLPKEWAPRKFDTTLYPTLFNNPNFRTSLTEFWGKGWHCIFRRDFMHAGAGPAAKLASPLGKKASSLAGVLGAMLMSGIMHEWGLIAIWPEMDYTFQTTKFFFMCGVGMVIEQIFQVITGYKVSGNLGRIWLAGWIAWWSRGLMRVWLARGIGKSGIRTPCEYTDWSWARYSIPLGPMLPDRILDFFSFSYA</sequence>
<feature type="compositionally biased region" description="Polar residues" evidence="8">
    <location>
        <begin position="108"/>
        <end position="128"/>
    </location>
</feature>
<evidence type="ECO:0000256" key="5">
    <source>
        <dbReference type="ARBA" id="ARBA00022692"/>
    </source>
</evidence>
<dbReference type="PANTHER" id="PTHR31595:SF57">
    <property type="entry name" value="OS04G0481900 PROTEIN"/>
    <property type="match status" value="1"/>
</dbReference>
<organism evidence="11 12">
    <name type="scientific">Cronartium quercuum f. sp. fusiforme G11</name>
    <dbReference type="NCBI Taxonomy" id="708437"/>
    <lineage>
        <taxon>Eukaryota</taxon>
        <taxon>Fungi</taxon>
        <taxon>Dikarya</taxon>
        <taxon>Basidiomycota</taxon>
        <taxon>Pucciniomycotina</taxon>
        <taxon>Pucciniomycetes</taxon>
        <taxon>Pucciniales</taxon>
        <taxon>Coleosporiaceae</taxon>
        <taxon>Cronartium</taxon>
    </lineage>
</organism>
<protein>
    <recommendedName>
        <fullName evidence="10">Wax synthase domain-containing protein</fullName>
    </recommendedName>
</protein>
<keyword evidence="12" id="KW-1185">Reference proteome</keyword>
<dbReference type="OrthoDB" id="1077582at2759"/>
<dbReference type="GO" id="GO:0016020">
    <property type="term" value="C:membrane"/>
    <property type="evidence" value="ECO:0007669"/>
    <property type="project" value="UniProtKB-SubCell"/>
</dbReference>
<keyword evidence="7 9" id="KW-0472">Membrane</keyword>
<dbReference type="GO" id="GO:0006629">
    <property type="term" value="P:lipid metabolic process"/>
    <property type="evidence" value="ECO:0007669"/>
    <property type="project" value="InterPro"/>
</dbReference>
<comment type="caution">
    <text evidence="11">The sequence shown here is derived from an EMBL/GenBank/DDBJ whole genome shotgun (WGS) entry which is preliminary data.</text>
</comment>
<reference evidence="11" key="1">
    <citation type="submission" date="2013-11" db="EMBL/GenBank/DDBJ databases">
        <title>Genome sequence of the fusiform rust pathogen reveals effectors for host alternation and coevolution with pine.</title>
        <authorList>
            <consortium name="DOE Joint Genome Institute"/>
            <person name="Smith K."/>
            <person name="Pendleton A."/>
            <person name="Kubisiak T."/>
            <person name="Anderson C."/>
            <person name="Salamov A."/>
            <person name="Aerts A."/>
            <person name="Riley R."/>
            <person name="Clum A."/>
            <person name="Lindquist E."/>
            <person name="Ence D."/>
            <person name="Campbell M."/>
            <person name="Kronenberg Z."/>
            <person name="Feau N."/>
            <person name="Dhillon B."/>
            <person name="Hamelin R."/>
            <person name="Burleigh J."/>
            <person name="Smith J."/>
            <person name="Yandell M."/>
            <person name="Nelson C."/>
            <person name="Grigoriev I."/>
            <person name="Davis J."/>
        </authorList>
    </citation>
    <scope>NUCLEOTIDE SEQUENCE</scope>
    <source>
        <strain evidence="11">G11</strain>
    </source>
</reference>
<keyword evidence="6 9" id="KW-1133">Transmembrane helix</keyword>
<accession>A0A9P6NVW2</accession>
<dbReference type="InterPro" id="IPR044851">
    <property type="entry name" value="Wax_synthase"/>
</dbReference>
<dbReference type="GO" id="GO:0008374">
    <property type="term" value="F:O-acyltransferase activity"/>
    <property type="evidence" value="ECO:0007669"/>
    <property type="project" value="InterPro"/>
</dbReference>
<dbReference type="Pfam" id="PF13813">
    <property type="entry name" value="MBOAT_2"/>
    <property type="match status" value="1"/>
</dbReference>
<feature type="transmembrane region" description="Helical" evidence="9">
    <location>
        <begin position="6"/>
        <end position="25"/>
    </location>
</feature>
<feature type="transmembrane region" description="Helical" evidence="9">
    <location>
        <begin position="67"/>
        <end position="89"/>
    </location>
</feature>
<dbReference type="InterPro" id="IPR032805">
    <property type="entry name" value="Wax_synthase_dom"/>
</dbReference>
<feature type="transmembrane region" description="Helical" evidence="9">
    <location>
        <begin position="37"/>
        <end position="55"/>
    </location>
</feature>
<evidence type="ECO:0000313" key="11">
    <source>
        <dbReference type="EMBL" id="KAG0150410.1"/>
    </source>
</evidence>
<evidence type="ECO:0000313" key="12">
    <source>
        <dbReference type="Proteomes" id="UP000886653"/>
    </source>
</evidence>
<evidence type="ECO:0000256" key="2">
    <source>
        <dbReference type="ARBA" id="ARBA00005179"/>
    </source>
</evidence>
<keyword evidence="5 9" id="KW-0812">Transmembrane</keyword>
<evidence type="ECO:0000259" key="10">
    <source>
        <dbReference type="Pfam" id="PF13813"/>
    </source>
</evidence>
<dbReference type="EMBL" id="MU167219">
    <property type="protein sequence ID" value="KAG0150410.1"/>
    <property type="molecule type" value="Genomic_DNA"/>
</dbReference>
<dbReference type="Proteomes" id="UP000886653">
    <property type="component" value="Unassembled WGS sequence"/>
</dbReference>
<dbReference type="AlphaFoldDB" id="A0A9P6NVW2"/>
<feature type="region of interest" description="Disordered" evidence="8">
    <location>
        <begin position="97"/>
        <end position="128"/>
    </location>
</feature>